<dbReference type="WBParaSite" id="jg20279">
    <property type="protein sequence ID" value="jg20279"/>
    <property type="gene ID" value="jg20279"/>
</dbReference>
<evidence type="ECO:0000259" key="1">
    <source>
        <dbReference type="Pfam" id="PF14637"/>
    </source>
</evidence>
<dbReference type="PANTHER" id="PTHR21634:SF9">
    <property type="entry name" value="RE13835P"/>
    <property type="match status" value="1"/>
</dbReference>
<feature type="domain" description="Folliculin-interacting protein middle" evidence="1">
    <location>
        <begin position="205"/>
        <end position="258"/>
    </location>
</feature>
<reference evidence="3" key="1">
    <citation type="submission" date="2022-11" db="UniProtKB">
        <authorList>
            <consortium name="WormBaseParasite"/>
        </authorList>
    </citation>
    <scope>IDENTIFICATION</scope>
</reference>
<sequence length="451" mass="49697">MSSDSDSQSHYSTIRSLDAIRDMQRGSLKTSSYSNTDPPEGFARLRNSSLQLDGGGDSLVEELRTFSPNHGSSLLIGNRSRISSCSSMNENIHTIEKEILKLVTQIHKAVATNTKFIPLVYEGWTEFCASICLLHNALRLKTPAWLSLTNPSLQESTATEFCQTLARLSDQLNTKDTKFFLSTLLSSVLMNHLAWVARTSVIDGRRNPYNAMMAQFLELSGGVGIGNRFAKTLILGENARLIAEILFVLSYFIRCSSVESKRNEIMTPESLSPLKSMAEDNPIDSVWQSKQFMPSSGERKETINGSYSMKTFSPPTTVITVPSNGVTESMDTICSSYDRNTESLTPPPSKTRALAVTPAKRAFLPKQDSSTSQRHYELTLDLKELPSFSDVKHSHNGKSPSNCMLESPMQSSSEMNLCSGSSIERSPSTDFGRSLLAGVCTDYSTHFVCPA</sequence>
<dbReference type="AlphaFoldDB" id="A0A915DKG3"/>
<name>A0A915DKG3_9BILA</name>
<dbReference type="Pfam" id="PF14637">
    <property type="entry name" value="FNIP_M"/>
    <property type="match status" value="2"/>
</dbReference>
<dbReference type="GO" id="GO:0051087">
    <property type="term" value="F:protein-folding chaperone binding"/>
    <property type="evidence" value="ECO:0007669"/>
    <property type="project" value="TreeGrafter"/>
</dbReference>
<feature type="domain" description="Folliculin-interacting protein middle" evidence="1">
    <location>
        <begin position="91"/>
        <end position="199"/>
    </location>
</feature>
<evidence type="ECO:0000313" key="2">
    <source>
        <dbReference type="Proteomes" id="UP000887574"/>
    </source>
</evidence>
<dbReference type="GO" id="GO:0042030">
    <property type="term" value="F:ATPase inhibitor activity"/>
    <property type="evidence" value="ECO:0007669"/>
    <property type="project" value="TreeGrafter"/>
</dbReference>
<dbReference type="PANTHER" id="PTHR21634">
    <property type="entry name" value="RE13835P"/>
    <property type="match status" value="1"/>
</dbReference>
<keyword evidence="2" id="KW-1185">Reference proteome</keyword>
<dbReference type="GO" id="GO:0005737">
    <property type="term" value="C:cytoplasm"/>
    <property type="evidence" value="ECO:0007669"/>
    <property type="project" value="TreeGrafter"/>
</dbReference>
<evidence type="ECO:0000313" key="3">
    <source>
        <dbReference type="WBParaSite" id="jg20279"/>
    </source>
</evidence>
<proteinExistence type="predicted"/>
<dbReference type="Proteomes" id="UP000887574">
    <property type="component" value="Unplaced"/>
</dbReference>
<organism evidence="2 3">
    <name type="scientific">Ditylenchus dipsaci</name>
    <dbReference type="NCBI Taxonomy" id="166011"/>
    <lineage>
        <taxon>Eukaryota</taxon>
        <taxon>Metazoa</taxon>
        <taxon>Ecdysozoa</taxon>
        <taxon>Nematoda</taxon>
        <taxon>Chromadorea</taxon>
        <taxon>Rhabditida</taxon>
        <taxon>Tylenchina</taxon>
        <taxon>Tylenchomorpha</taxon>
        <taxon>Sphaerularioidea</taxon>
        <taxon>Anguinidae</taxon>
        <taxon>Anguininae</taxon>
        <taxon>Ditylenchus</taxon>
    </lineage>
</organism>
<dbReference type="InterPro" id="IPR028085">
    <property type="entry name" value="FNIP_mid_dom"/>
</dbReference>
<accession>A0A915DKG3</accession>
<protein>
    <submittedName>
        <fullName evidence="3">Folliculin-interacting protein middle domain-containing protein</fullName>
    </submittedName>
</protein>